<dbReference type="EMBL" id="JAJEPS010000016">
    <property type="protein sequence ID" value="MCC2127209.1"/>
    <property type="molecule type" value="Genomic_DNA"/>
</dbReference>
<dbReference type="Gene3D" id="3.20.20.140">
    <property type="entry name" value="Metal-dependent hydrolases"/>
    <property type="match status" value="1"/>
</dbReference>
<dbReference type="PANTHER" id="PTHR21240">
    <property type="entry name" value="2-AMINO-3-CARBOXYLMUCONATE-6-SEMIALDEHYDE DECARBOXYLASE"/>
    <property type="match status" value="1"/>
</dbReference>
<dbReference type="GO" id="GO:0016831">
    <property type="term" value="F:carboxy-lyase activity"/>
    <property type="evidence" value="ECO:0007669"/>
    <property type="project" value="InterPro"/>
</dbReference>
<evidence type="ECO:0000259" key="2">
    <source>
        <dbReference type="Pfam" id="PF04909"/>
    </source>
</evidence>
<dbReference type="InterPro" id="IPR032465">
    <property type="entry name" value="ACMSD"/>
</dbReference>
<dbReference type="SUPFAM" id="SSF51556">
    <property type="entry name" value="Metallo-dependent hydrolases"/>
    <property type="match status" value="1"/>
</dbReference>
<dbReference type="InterPro" id="IPR006680">
    <property type="entry name" value="Amidohydro-rel"/>
</dbReference>
<evidence type="ECO:0000256" key="1">
    <source>
        <dbReference type="ARBA" id="ARBA00023239"/>
    </source>
</evidence>
<name>A0AAE3A831_9FIRM</name>
<comment type="caution">
    <text evidence="3">The sequence shown here is derived from an EMBL/GenBank/DDBJ whole genome shotgun (WGS) entry which is preliminary data.</text>
</comment>
<keyword evidence="4" id="KW-1185">Reference proteome</keyword>
<dbReference type="Proteomes" id="UP001198220">
    <property type="component" value="Unassembled WGS sequence"/>
</dbReference>
<dbReference type="RefSeq" id="WP_308459912.1">
    <property type="nucleotide sequence ID" value="NZ_JAJEPS010000016.1"/>
</dbReference>
<protein>
    <submittedName>
        <fullName evidence="3">Amidohydrolase</fullName>
    </submittedName>
</protein>
<proteinExistence type="predicted"/>
<reference evidence="3 4" key="1">
    <citation type="submission" date="2021-10" db="EMBL/GenBank/DDBJ databases">
        <title>Anaerobic single-cell dispensing facilitates the cultivation of human gut bacteria.</title>
        <authorList>
            <person name="Afrizal A."/>
        </authorList>
    </citation>
    <scope>NUCLEOTIDE SEQUENCE [LARGE SCALE GENOMIC DNA]</scope>
    <source>
        <strain evidence="3 4">CLA-AA-H276</strain>
    </source>
</reference>
<evidence type="ECO:0000313" key="4">
    <source>
        <dbReference type="Proteomes" id="UP001198220"/>
    </source>
</evidence>
<sequence>MINVRGKDMLFIEAHGHVWEKLHGIRFNYQPLVPLEDGRIRVGNFEEQFLPPEMRDNTCKIEVMQSYEKIMGFDKVVLLQTPCYGEQYDYINKIIKDNPGKYVSIGIGTPQDKKMYKETAKKCIGEYGYKGLKFESPDIPFDMLADDKQFVFEELLKYNAYFMLDMGWGNGPDDFPIDQILEVARRYPTLKIILPHMGVSRLWDNAELGELNSLKKVLSILEYNENVYFDCSGIPMLAMRAGQDYPWPIMQDVLKTAKKMGAINRVMWGSDMPTVFKACTYKQHLDCVVKYSYFLSDNELENILGRTAELVWFDNK</sequence>
<dbReference type="GO" id="GO:0016787">
    <property type="term" value="F:hydrolase activity"/>
    <property type="evidence" value="ECO:0007669"/>
    <property type="project" value="InterPro"/>
</dbReference>
<organism evidence="3 4">
    <name type="scientific">Hominiventricola filiformis</name>
    <dbReference type="NCBI Taxonomy" id="2885352"/>
    <lineage>
        <taxon>Bacteria</taxon>
        <taxon>Bacillati</taxon>
        <taxon>Bacillota</taxon>
        <taxon>Clostridia</taxon>
        <taxon>Lachnospirales</taxon>
        <taxon>Lachnospiraceae</taxon>
        <taxon>Hominiventricola</taxon>
    </lineage>
</organism>
<gene>
    <name evidence="3" type="ORF">LKD36_13635</name>
</gene>
<dbReference type="Pfam" id="PF04909">
    <property type="entry name" value="Amidohydro_2"/>
    <property type="match status" value="1"/>
</dbReference>
<dbReference type="PANTHER" id="PTHR21240:SF19">
    <property type="entry name" value="CATALYTIC_ HYDROLASE"/>
    <property type="match status" value="1"/>
</dbReference>
<dbReference type="InterPro" id="IPR032466">
    <property type="entry name" value="Metal_Hydrolase"/>
</dbReference>
<keyword evidence="1" id="KW-0456">Lyase</keyword>
<accession>A0AAE3A831</accession>
<evidence type="ECO:0000313" key="3">
    <source>
        <dbReference type="EMBL" id="MCC2127209.1"/>
    </source>
</evidence>
<feature type="domain" description="Amidohydrolase-related" evidence="2">
    <location>
        <begin position="12"/>
        <end position="311"/>
    </location>
</feature>
<dbReference type="AlphaFoldDB" id="A0AAE3A831"/>